<keyword evidence="1" id="KW-0472">Membrane</keyword>
<evidence type="ECO:0000313" key="2">
    <source>
        <dbReference type="EMBL" id="SDB40595.1"/>
    </source>
</evidence>
<evidence type="ECO:0000256" key="1">
    <source>
        <dbReference type="SAM" id="Phobius"/>
    </source>
</evidence>
<feature type="transmembrane region" description="Helical" evidence="1">
    <location>
        <begin position="48"/>
        <end position="68"/>
    </location>
</feature>
<feature type="transmembrane region" description="Helical" evidence="1">
    <location>
        <begin position="117"/>
        <end position="143"/>
    </location>
</feature>
<dbReference type="STRING" id="439219.SAMN02910293_02004"/>
<gene>
    <name evidence="2" type="ORF">SAMN02910293_02004</name>
</gene>
<accession>A0A1G6D6Q5</accession>
<feature type="transmembrane region" description="Helical" evidence="1">
    <location>
        <begin position="149"/>
        <end position="178"/>
    </location>
</feature>
<feature type="transmembrane region" description="Helical" evidence="1">
    <location>
        <begin position="252"/>
        <end position="271"/>
    </location>
</feature>
<evidence type="ECO:0000313" key="3">
    <source>
        <dbReference type="Proteomes" id="UP000182508"/>
    </source>
</evidence>
<protein>
    <submittedName>
        <fullName evidence="2">ABC-2 type transport system permease protein</fullName>
    </submittedName>
</protein>
<feature type="transmembrane region" description="Helical" evidence="1">
    <location>
        <begin position="74"/>
        <end position="97"/>
    </location>
</feature>
<sequence>MNWKTIWELTKINILYSNPQTLTALKKKQKRNPKKKFSAYKSMIQQQLLLIVLFTVIYLSMFIGMDFSHYPGFFSFYVATFFIMATISAFTSMYTIFYESGDVKLYVHLPIKPSELYVAKIISSLGMGSVFLMPLLSLFFIAYWQIVGIVLAIPITLVLFLVLLMSSMVISLYLNSLIGRIIVRSRRRKLISTALMFVSTFGAIGLILYLNMTYQSRLMEEGNLLDRVAIPYFRGYYDIVQEPVGISSLVNFWLPLLFIIALIIGIVKYVMPHYYHEVLYVNTKTQSSKKKVVRDFKETSLNKILIRHHLSTLQNATLLTQTYLMPLVYAVIFITPSLANDSDLSKIITADYFGSALLVGIVLGSMCSMPSSFLGVGLSLEKDNFVSFKALPLNFKYFLKQKFVILFLLQACIPVLVYGCLGFFILKLSPIIVIAFLLGLVLMTSIQGQFMYRRDYKLLDLKWQDITQLFSRGGGQWTMFGLMMGNLIGGVSLVVLALVASFATGNPFAVSSAVTIFIIVLALISQLVLNKVFWKKIS</sequence>
<feature type="transmembrane region" description="Helical" evidence="1">
    <location>
        <begin position="316"/>
        <end position="335"/>
    </location>
</feature>
<feature type="transmembrane region" description="Helical" evidence="1">
    <location>
        <begin position="403"/>
        <end position="425"/>
    </location>
</feature>
<dbReference type="EMBL" id="FMXP01000032">
    <property type="protein sequence ID" value="SDB40595.1"/>
    <property type="molecule type" value="Genomic_DNA"/>
</dbReference>
<feature type="transmembrane region" description="Helical" evidence="1">
    <location>
        <begin position="508"/>
        <end position="529"/>
    </location>
</feature>
<keyword evidence="1" id="KW-0812">Transmembrane</keyword>
<dbReference type="AlphaFoldDB" id="A0A1G6D6Q5"/>
<dbReference type="eggNOG" id="ENOG502ZAPV">
    <property type="taxonomic scope" value="Bacteria"/>
</dbReference>
<proteinExistence type="predicted"/>
<feature type="transmembrane region" description="Helical" evidence="1">
    <location>
        <begin position="431"/>
        <end position="452"/>
    </location>
</feature>
<organism evidence="2 3">
    <name type="scientific">Streptococcus henryi</name>
    <dbReference type="NCBI Taxonomy" id="439219"/>
    <lineage>
        <taxon>Bacteria</taxon>
        <taxon>Bacillati</taxon>
        <taxon>Bacillota</taxon>
        <taxon>Bacilli</taxon>
        <taxon>Lactobacillales</taxon>
        <taxon>Streptococcaceae</taxon>
        <taxon>Streptococcus</taxon>
    </lineage>
</organism>
<name>A0A1G6D6Q5_9STRE</name>
<dbReference type="Proteomes" id="UP000182508">
    <property type="component" value="Unassembled WGS sequence"/>
</dbReference>
<feature type="transmembrane region" description="Helical" evidence="1">
    <location>
        <begin position="190"/>
        <end position="210"/>
    </location>
</feature>
<keyword evidence="3" id="KW-1185">Reference proteome</keyword>
<feature type="transmembrane region" description="Helical" evidence="1">
    <location>
        <begin position="480"/>
        <end position="502"/>
    </location>
</feature>
<keyword evidence="1" id="KW-1133">Transmembrane helix</keyword>
<feature type="transmembrane region" description="Helical" evidence="1">
    <location>
        <begin position="355"/>
        <end position="380"/>
    </location>
</feature>
<reference evidence="2 3" key="1">
    <citation type="submission" date="2016-10" db="EMBL/GenBank/DDBJ databases">
        <authorList>
            <person name="de Groot N.N."/>
        </authorList>
    </citation>
    <scope>NUCLEOTIDE SEQUENCE [LARGE SCALE GENOMIC DNA]</scope>
    <source>
        <strain evidence="2 3">A-4</strain>
    </source>
</reference>
<dbReference type="RefSeq" id="WP_074486541.1">
    <property type="nucleotide sequence ID" value="NZ_FMXP01000032.1"/>
</dbReference>